<proteinExistence type="predicted"/>
<dbReference type="Proteomes" id="UP001062846">
    <property type="component" value="Chromosome 5"/>
</dbReference>
<comment type="caution">
    <text evidence="1">The sequence shown here is derived from an EMBL/GenBank/DDBJ whole genome shotgun (WGS) entry which is preliminary data.</text>
</comment>
<sequence>MRREATGHFAIIGWHIWIGRNNWVFKYDWKMEIQIIEEAVEDFNLIGILSGNITWKPSDLGILKMRHGKGVWAWLSGIMKGGFWALHVGGCFNLEPLEPFLLAVESWSDDV</sequence>
<keyword evidence="2" id="KW-1185">Reference proteome</keyword>
<organism evidence="1 2">
    <name type="scientific">Rhododendron molle</name>
    <name type="common">Chinese azalea</name>
    <name type="synonym">Azalea mollis</name>
    <dbReference type="NCBI Taxonomy" id="49168"/>
    <lineage>
        <taxon>Eukaryota</taxon>
        <taxon>Viridiplantae</taxon>
        <taxon>Streptophyta</taxon>
        <taxon>Embryophyta</taxon>
        <taxon>Tracheophyta</taxon>
        <taxon>Spermatophyta</taxon>
        <taxon>Magnoliopsida</taxon>
        <taxon>eudicotyledons</taxon>
        <taxon>Gunneridae</taxon>
        <taxon>Pentapetalae</taxon>
        <taxon>asterids</taxon>
        <taxon>Ericales</taxon>
        <taxon>Ericaceae</taxon>
        <taxon>Ericoideae</taxon>
        <taxon>Rhodoreae</taxon>
        <taxon>Rhododendron</taxon>
    </lineage>
</organism>
<name>A0ACC0NQA6_RHOML</name>
<dbReference type="EMBL" id="CM046392">
    <property type="protein sequence ID" value="KAI8554942.1"/>
    <property type="molecule type" value="Genomic_DNA"/>
</dbReference>
<evidence type="ECO:0000313" key="2">
    <source>
        <dbReference type="Proteomes" id="UP001062846"/>
    </source>
</evidence>
<accession>A0ACC0NQA6</accession>
<protein>
    <submittedName>
        <fullName evidence="1">Uncharacterized protein</fullName>
    </submittedName>
</protein>
<gene>
    <name evidence="1" type="ORF">RHMOL_Rhmol05G0135100</name>
</gene>
<evidence type="ECO:0000313" key="1">
    <source>
        <dbReference type="EMBL" id="KAI8554942.1"/>
    </source>
</evidence>
<reference evidence="1" key="1">
    <citation type="submission" date="2022-02" db="EMBL/GenBank/DDBJ databases">
        <title>Plant Genome Project.</title>
        <authorList>
            <person name="Zhang R.-G."/>
        </authorList>
    </citation>
    <scope>NUCLEOTIDE SEQUENCE</scope>
    <source>
        <strain evidence="1">AT1</strain>
    </source>
</reference>